<evidence type="ECO:0000256" key="1">
    <source>
        <dbReference type="ARBA" id="ARBA00022450"/>
    </source>
</evidence>
<gene>
    <name evidence="4" type="ORF">BO86DRAFT_411457</name>
</gene>
<dbReference type="RefSeq" id="XP_025525527.1">
    <property type="nucleotide sequence ID" value="XM_025674586.1"/>
</dbReference>
<dbReference type="InterPro" id="IPR013120">
    <property type="entry name" value="FAR_NAD-bd"/>
</dbReference>
<reference evidence="4 5" key="1">
    <citation type="submission" date="2018-02" db="EMBL/GenBank/DDBJ databases">
        <title>The genomes of Aspergillus section Nigri reveals drivers in fungal speciation.</title>
        <authorList>
            <consortium name="DOE Joint Genome Institute"/>
            <person name="Vesth T.C."/>
            <person name="Nybo J."/>
            <person name="Theobald S."/>
            <person name="Brandl J."/>
            <person name="Frisvad J.C."/>
            <person name="Nielsen K.F."/>
            <person name="Lyhne E.K."/>
            <person name="Kogle M.E."/>
            <person name="Kuo A."/>
            <person name="Riley R."/>
            <person name="Clum A."/>
            <person name="Nolan M."/>
            <person name="Lipzen A."/>
            <person name="Salamov A."/>
            <person name="Henrissat B."/>
            <person name="Wiebenga A."/>
            <person name="De vries R.P."/>
            <person name="Grigoriev I.V."/>
            <person name="Mortensen U.H."/>
            <person name="Andersen M.R."/>
            <person name="Baker S.E."/>
        </authorList>
    </citation>
    <scope>NUCLEOTIDE SEQUENCE [LARGE SCALE GENOMIC DNA]</scope>
    <source>
        <strain evidence="4 5">CBS 114.51</strain>
    </source>
</reference>
<keyword evidence="5" id="KW-1185">Reference proteome</keyword>
<evidence type="ECO:0000313" key="5">
    <source>
        <dbReference type="Proteomes" id="UP000249497"/>
    </source>
</evidence>
<proteinExistence type="predicted"/>
<protein>
    <recommendedName>
        <fullName evidence="3">Thioester reductase (TE) domain-containing protein</fullName>
    </recommendedName>
</protein>
<name>A0A8T8WV19_ASPJA</name>
<dbReference type="SUPFAM" id="SSF51735">
    <property type="entry name" value="NAD(P)-binding Rossmann-fold domains"/>
    <property type="match status" value="1"/>
</dbReference>
<evidence type="ECO:0000256" key="2">
    <source>
        <dbReference type="ARBA" id="ARBA00022553"/>
    </source>
</evidence>
<dbReference type="Gene3D" id="3.40.50.720">
    <property type="entry name" value="NAD(P)-binding Rossmann-like Domain"/>
    <property type="match status" value="1"/>
</dbReference>
<dbReference type="InterPro" id="IPR051414">
    <property type="entry name" value="Adenylate-forming_Reductase"/>
</dbReference>
<dbReference type="PANTHER" id="PTHR43439">
    <property type="entry name" value="PHENYLACETATE-COENZYME A LIGASE"/>
    <property type="match status" value="1"/>
</dbReference>
<dbReference type="InterPro" id="IPR036291">
    <property type="entry name" value="NAD(P)-bd_dom_sf"/>
</dbReference>
<dbReference type="OrthoDB" id="429813at2759"/>
<dbReference type="EMBL" id="KZ824812">
    <property type="protein sequence ID" value="RAH79633.1"/>
    <property type="molecule type" value="Genomic_DNA"/>
</dbReference>
<sequence length="542" mass="60415">MHLYIRHTILARAEVSKGPVKMPALCSQNLKPDHELVLVRTPDYERHQFPFCVFPDLQEYHTSDLFIRHPDPAKADLWRTTSRLDDVIVFLNGEKTNPISMEQHVIAANREVTGCLVAGAQRFQAALIVELGQTEAALTVSERAAMIEKLWPSIQAANSESPAHARIARCHILFTTPKKPMLRAGKGTIQRVGTLMLYAPELEALYTDAERLAQATGGIAAGPGSVDDAGETVILTGSTGQLGSYILDALLKNPSVRHIHCLNRNERARETQHGRMATYGLTLLANQKFRVSFWTAHLSRGDLGLQRGILKQLQQTTILIIHNAWTVNFNHSLAFFEPHLQGVVSLSNFTARSPQSPRLFFLTSISSTTGHKTESSLTPETVITTTTTTTPALNGYANSKYIAEHLLDRAAQQQQHSKNNLALLGGALDEILPVIARELAARSDVNELEIIPLREWVQRDRLDIETAGRGKDRKKLEETELQLLLARHPAIKLLGLFEGLIGQTESEDALETVRTAEVSRRLQEVEGVQPQWVRQWIVEWLN</sequence>
<dbReference type="Proteomes" id="UP000249497">
    <property type="component" value="Unassembled WGS sequence"/>
</dbReference>
<keyword evidence="2" id="KW-0597">Phosphoprotein</keyword>
<dbReference type="PANTHER" id="PTHR43439:SF2">
    <property type="entry name" value="ENZYME, PUTATIVE (JCVI)-RELATED"/>
    <property type="match status" value="1"/>
</dbReference>
<dbReference type="Pfam" id="PF23562">
    <property type="entry name" value="AMP-binding_C_3"/>
    <property type="match status" value="1"/>
</dbReference>
<organism evidence="4 5">
    <name type="scientific">Aspergillus japonicus CBS 114.51</name>
    <dbReference type="NCBI Taxonomy" id="1448312"/>
    <lineage>
        <taxon>Eukaryota</taxon>
        <taxon>Fungi</taxon>
        <taxon>Dikarya</taxon>
        <taxon>Ascomycota</taxon>
        <taxon>Pezizomycotina</taxon>
        <taxon>Eurotiomycetes</taxon>
        <taxon>Eurotiomycetidae</taxon>
        <taxon>Eurotiales</taxon>
        <taxon>Aspergillaceae</taxon>
        <taxon>Aspergillus</taxon>
        <taxon>Aspergillus subgen. Circumdati</taxon>
    </lineage>
</organism>
<accession>A0A8T8WV19</accession>
<feature type="domain" description="Thioester reductase (TE)" evidence="3">
    <location>
        <begin position="235"/>
        <end position="414"/>
    </location>
</feature>
<dbReference type="AlphaFoldDB" id="A0A8T8WV19"/>
<dbReference type="GeneID" id="37178278"/>
<evidence type="ECO:0000313" key="4">
    <source>
        <dbReference type="EMBL" id="RAH79633.1"/>
    </source>
</evidence>
<evidence type="ECO:0000259" key="3">
    <source>
        <dbReference type="Pfam" id="PF07993"/>
    </source>
</evidence>
<dbReference type="Pfam" id="PF07993">
    <property type="entry name" value="NAD_binding_4"/>
    <property type="match status" value="1"/>
</dbReference>
<keyword evidence="1" id="KW-0596">Phosphopantetheine</keyword>